<dbReference type="EC" id="2.7.7.6" evidence="5"/>
<protein>
    <recommendedName>
        <fullName evidence="5">DNA-directed RNA polymerase subunit epsilon</fullName>
        <shortName evidence="5">RNAP epsilon subunit</shortName>
        <ecNumber evidence="5">2.7.7.6</ecNumber>
    </recommendedName>
    <alternativeName>
        <fullName evidence="5">RNA polymerase epsilon subunit</fullName>
    </alternativeName>
    <alternativeName>
        <fullName evidence="5">Transcriptase subunit epsilon</fullName>
    </alternativeName>
</protein>
<gene>
    <name evidence="5" type="primary">rpoY</name>
    <name evidence="6" type="ORF">GQS40_09825</name>
</gene>
<evidence type="ECO:0000256" key="2">
    <source>
        <dbReference type="ARBA" id="ARBA00022679"/>
    </source>
</evidence>
<organism evidence="6 7">
    <name type="scientific">Leuconostoc lactis</name>
    <dbReference type="NCBI Taxonomy" id="1246"/>
    <lineage>
        <taxon>Bacteria</taxon>
        <taxon>Bacillati</taxon>
        <taxon>Bacillota</taxon>
        <taxon>Bacilli</taxon>
        <taxon>Lactobacillales</taxon>
        <taxon>Lactobacillaceae</taxon>
        <taxon>Leuconostoc</taxon>
    </lineage>
</organism>
<dbReference type="GO" id="GO:0006351">
    <property type="term" value="P:DNA-templated transcription"/>
    <property type="evidence" value="ECO:0007669"/>
    <property type="project" value="UniProtKB-UniRule"/>
</dbReference>
<name>A0A6L7AE75_LEULA</name>
<evidence type="ECO:0000313" key="6">
    <source>
        <dbReference type="EMBL" id="MWN21539.1"/>
    </source>
</evidence>
<dbReference type="GO" id="GO:0000428">
    <property type="term" value="C:DNA-directed RNA polymerase complex"/>
    <property type="evidence" value="ECO:0007669"/>
    <property type="project" value="UniProtKB-KW"/>
</dbReference>
<comment type="function">
    <text evidence="5">A non-essential component of RNA polymerase (RNAP).</text>
</comment>
<keyword evidence="1 5" id="KW-0240">DNA-directed RNA polymerase</keyword>
<evidence type="ECO:0000256" key="4">
    <source>
        <dbReference type="ARBA" id="ARBA00023163"/>
    </source>
</evidence>
<keyword evidence="4 5" id="KW-0804">Transcription</keyword>
<comment type="subunit">
    <text evidence="5">RNAP is composed of a core of 2 alpha, a beta and a beta' subunit. The core is associated with a delta subunit, and at least one of epsilon or omega. When a sigma factor is associated with the core the holoenzyme is formed, which can initiate transcription.</text>
</comment>
<evidence type="ECO:0000256" key="3">
    <source>
        <dbReference type="ARBA" id="ARBA00022695"/>
    </source>
</evidence>
<dbReference type="HAMAP" id="MF_01553">
    <property type="entry name" value="RNApol_bact_RpoY"/>
    <property type="match status" value="1"/>
</dbReference>
<dbReference type="GO" id="GO:0003899">
    <property type="term" value="F:DNA-directed RNA polymerase activity"/>
    <property type="evidence" value="ECO:0007669"/>
    <property type="project" value="UniProtKB-UniRule"/>
</dbReference>
<evidence type="ECO:0000313" key="7">
    <source>
        <dbReference type="Proteomes" id="UP000478636"/>
    </source>
</evidence>
<dbReference type="EMBL" id="WSZI01000016">
    <property type="protein sequence ID" value="MWN21539.1"/>
    <property type="molecule type" value="Genomic_DNA"/>
</dbReference>
<evidence type="ECO:0000256" key="1">
    <source>
        <dbReference type="ARBA" id="ARBA00022478"/>
    </source>
</evidence>
<sequence length="79" mass="9412">MIYKVYYQEHPERNPKRETTLSLYLSAESLPQAREIIEDNTNYNVEFIEELSDKALTYEKANPNFDTKLRAHKNGNRFD</sequence>
<comment type="similarity">
    <text evidence="5">Belongs to the RNA polymerase subunit epsilon family.</text>
</comment>
<keyword evidence="2 5" id="KW-0808">Transferase</keyword>
<keyword evidence="3 5" id="KW-0548">Nucleotidyltransferase</keyword>
<dbReference type="NCBIfam" id="NF010188">
    <property type="entry name" value="PRK13667.1"/>
    <property type="match status" value="1"/>
</dbReference>
<dbReference type="Pfam" id="PF07288">
    <property type="entry name" value="RpoY"/>
    <property type="match status" value="1"/>
</dbReference>
<dbReference type="AlphaFoldDB" id="A0A6L7AE75"/>
<comment type="caution">
    <text evidence="6">The sequence shown here is derived from an EMBL/GenBank/DDBJ whole genome shotgun (WGS) entry which is preliminary data.</text>
</comment>
<dbReference type="Proteomes" id="UP000478636">
    <property type="component" value="Unassembled WGS sequence"/>
</dbReference>
<proteinExistence type="inferred from homology"/>
<dbReference type="Gene3D" id="3.10.20.730">
    <property type="entry name" value="RNAP, epsilon subunit-like"/>
    <property type="match status" value="1"/>
</dbReference>
<comment type="catalytic activity">
    <reaction evidence="5">
        <text>RNA(n) + a ribonucleoside 5'-triphosphate = RNA(n+1) + diphosphate</text>
        <dbReference type="Rhea" id="RHEA:21248"/>
        <dbReference type="Rhea" id="RHEA-COMP:14527"/>
        <dbReference type="Rhea" id="RHEA-COMP:17342"/>
        <dbReference type="ChEBI" id="CHEBI:33019"/>
        <dbReference type="ChEBI" id="CHEBI:61557"/>
        <dbReference type="ChEBI" id="CHEBI:140395"/>
        <dbReference type="EC" id="2.7.7.6"/>
    </reaction>
</comment>
<reference evidence="6 7" key="1">
    <citation type="submission" date="2019-12" db="EMBL/GenBank/DDBJ databases">
        <title>Complete genome sequence of Leuconostoc lactis strain AVN1 provides insights into metabolic potential.</title>
        <authorList>
            <person name="Besrour N."/>
            <person name="Najjari A."/>
            <person name="Fhoula I."/>
            <person name="Jaballah S."/>
            <person name="Klibi N."/>
            <person name="Ouzari H.I."/>
        </authorList>
    </citation>
    <scope>NUCLEOTIDE SEQUENCE [LARGE SCALE GENOMIC DNA]</scope>
    <source>
        <strain evidence="6 7">AVN1</strain>
    </source>
</reference>
<dbReference type="InterPro" id="IPR009907">
    <property type="entry name" value="RpoY"/>
</dbReference>
<dbReference type="GO" id="GO:0003677">
    <property type="term" value="F:DNA binding"/>
    <property type="evidence" value="ECO:0007669"/>
    <property type="project" value="UniProtKB-UniRule"/>
</dbReference>
<accession>A0A6L7AE75</accession>
<evidence type="ECO:0000256" key="5">
    <source>
        <dbReference type="HAMAP-Rule" id="MF_01553"/>
    </source>
</evidence>